<name>A0ABD1W6U3_9LAMI</name>
<keyword evidence="2" id="KW-1185">Reference proteome</keyword>
<dbReference type="EMBL" id="JBFOLJ010000004">
    <property type="protein sequence ID" value="KAL2545386.1"/>
    <property type="molecule type" value="Genomic_DNA"/>
</dbReference>
<comment type="caution">
    <text evidence="1">The sequence shown here is derived from an EMBL/GenBank/DDBJ whole genome shotgun (WGS) entry which is preliminary data.</text>
</comment>
<gene>
    <name evidence="1" type="ORF">Fot_14619</name>
</gene>
<accession>A0ABD1W6U3</accession>
<organism evidence="1 2">
    <name type="scientific">Forsythia ovata</name>
    <dbReference type="NCBI Taxonomy" id="205694"/>
    <lineage>
        <taxon>Eukaryota</taxon>
        <taxon>Viridiplantae</taxon>
        <taxon>Streptophyta</taxon>
        <taxon>Embryophyta</taxon>
        <taxon>Tracheophyta</taxon>
        <taxon>Spermatophyta</taxon>
        <taxon>Magnoliopsida</taxon>
        <taxon>eudicotyledons</taxon>
        <taxon>Gunneridae</taxon>
        <taxon>Pentapetalae</taxon>
        <taxon>asterids</taxon>
        <taxon>lamiids</taxon>
        <taxon>Lamiales</taxon>
        <taxon>Oleaceae</taxon>
        <taxon>Forsythieae</taxon>
        <taxon>Forsythia</taxon>
    </lineage>
</organism>
<reference evidence="2" key="1">
    <citation type="submission" date="2024-07" db="EMBL/GenBank/DDBJ databases">
        <title>Two chromosome-level genome assemblies of Korean endemic species Abeliophyllum distichum and Forsythia ovata (Oleaceae).</title>
        <authorList>
            <person name="Jang H."/>
        </authorList>
    </citation>
    <scope>NUCLEOTIDE SEQUENCE [LARGE SCALE GENOMIC DNA]</scope>
</reference>
<dbReference type="AlphaFoldDB" id="A0ABD1W6U3"/>
<protein>
    <submittedName>
        <fullName evidence="1">Uncharacterized protein</fullName>
    </submittedName>
</protein>
<dbReference type="Proteomes" id="UP001604277">
    <property type="component" value="Unassembled WGS sequence"/>
</dbReference>
<evidence type="ECO:0000313" key="2">
    <source>
        <dbReference type="Proteomes" id="UP001604277"/>
    </source>
</evidence>
<proteinExistence type="predicted"/>
<evidence type="ECO:0000313" key="1">
    <source>
        <dbReference type="EMBL" id="KAL2545386.1"/>
    </source>
</evidence>
<sequence length="203" mass="22562">MEDERDLRRAKRGWENPSSGVEDRILHDRVASGTSIPHPLALAAIAGASVDKYWTSAFAKAANNAKLMELLKLAEMYTSRSHMLNCKLYKVLVIKVDELRSTVGRGKDIDALRLENNDILEQLAFSKDARARAIYDITKAGTIQRACVQAQMSAESQLRTCQNMIRAKDKELTEALTELLKAKDLLANLGFPGYANLKGPTRT</sequence>